<evidence type="ECO:0000313" key="2">
    <source>
        <dbReference type="Proteomes" id="UP000826195"/>
    </source>
</evidence>
<sequence length="67" mass="7381">MPREEEKEEDSSLNLLVPESVASVGVGVGALVSVLSPQDTRAYGLFLRLWCPKGHSEVVLSHYTFHI</sequence>
<keyword evidence="2" id="KW-1185">Reference proteome</keyword>
<comment type="caution">
    <text evidence="1">The sequence shown here is derived from an EMBL/GenBank/DDBJ whole genome shotgun (WGS) entry which is preliminary data.</text>
</comment>
<proteinExistence type="predicted"/>
<dbReference type="EMBL" id="JAHXZJ010000001">
    <property type="protein sequence ID" value="KAH0568447.1"/>
    <property type="molecule type" value="Genomic_DNA"/>
</dbReference>
<accession>A0AAV7J8V7</accession>
<dbReference type="AlphaFoldDB" id="A0AAV7J8V7"/>
<dbReference type="Proteomes" id="UP000826195">
    <property type="component" value="Unassembled WGS sequence"/>
</dbReference>
<gene>
    <name evidence="1" type="ORF">KQX54_020924</name>
</gene>
<organism evidence="1 2">
    <name type="scientific">Cotesia glomerata</name>
    <name type="common">Lepidopteran parasitic wasp</name>
    <name type="synonym">Apanteles glomeratus</name>
    <dbReference type="NCBI Taxonomy" id="32391"/>
    <lineage>
        <taxon>Eukaryota</taxon>
        <taxon>Metazoa</taxon>
        <taxon>Ecdysozoa</taxon>
        <taxon>Arthropoda</taxon>
        <taxon>Hexapoda</taxon>
        <taxon>Insecta</taxon>
        <taxon>Pterygota</taxon>
        <taxon>Neoptera</taxon>
        <taxon>Endopterygota</taxon>
        <taxon>Hymenoptera</taxon>
        <taxon>Apocrita</taxon>
        <taxon>Ichneumonoidea</taxon>
        <taxon>Braconidae</taxon>
        <taxon>Microgastrinae</taxon>
        <taxon>Cotesia</taxon>
    </lineage>
</organism>
<reference evidence="1 2" key="1">
    <citation type="journal article" date="2021" name="J. Hered.">
        <title>A chromosome-level genome assembly of the parasitoid wasp, Cotesia glomerata (Hymenoptera: Braconidae).</title>
        <authorList>
            <person name="Pinto B.J."/>
            <person name="Weis J.J."/>
            <person name="Gamble T."/>
            <person name="Ode P.J."/>
            <person name="Paul R."/>
            <person name="Zaspel J.M."/>
        </authorList>
    </citation>
    <scope>NUCLEOTIDE SEQUENCE [LARGE SCALE GENOMIC DNA]</scope>
    <source>
        <strain evidence="1">CgM1</strain>
    </source>
</reference>
<evidence type="ECO:0000313" key="1">
    <source>
        <dbReference type="EMBL" id="KAH0568447.1"/>
    </source>
</evidence>
<name>A0AAV7J8V7_COTGL</name>
<protein>
    <submittedName>
        <fullName evidence="1">Uncharacterized protein</fullName>
    </submittedName>
</protein>